<dbReference type="InterPro" id="IPR009996">
    <property type="entry name" value="YycH"/>
</dbReference>
<gene>
    <name evidence="3" type="ORF">ACFSKK_16735</name>
</gene>
<evidence type="ECO:0000259" key="2">
    <source>
        <dbReference type="Pfam" id="PF07435"/>
    </source>
</evidence>
<dbReference type="Pfam" id="PF07435">
    <property type="entry name" value="YycH"/>
    <property type="match status" value="1"/>
</dbReference>
<dbReference type="InterPro" id="IPR042274">
    <property type="entry name" value="YycH/YycI_2"/>
</dbReference>
<dbReference type="Gene3D" id="3.30.310.160">
    <property type="entry name" value="YycH protein, domain 2"/>
    <property type="match status" value="1"/>
</dbReference>
<reference evidence="4" key="1">
    <citation type="journal article" date="2019" name="Int. J. Syst. Evol. Microbiol.">
        <title>The Global Catalogue of Microorganisms (GCM) 10K type strain sequencing project: providing services to taxonomists for standard genome sequencing and annotation.</title>
        <authorList>
            <consortium name="The Broad Institute Genomics Platform"/>
            <consortium name="The Broad Institute Genome Sequencing Center for Infectious Disease"/>
            <person name="Wu L."/>
            <person name="Ma J."/>
        </authorList>
    </citation>
    <scope>NUCLEOTIDE SEQUENCE [LARGE SCALE GENOMIC DNA]</scope>
    <source>
        <strain evidence="4">CGMCC 1.15474</strain>
    </source>
</reference>
<feature type="domain" description="Regulatory protein YycH" evidence="2">
    <location>
        <begin position="4"/>
        <end position="429"/>
    </location>
</feature>
<evidence type="ECO:0000256" key="1">
    <source>
        <dbReference type="SAM" id="Phobius"/>
    </source>
</evidence>
<keyword evidence="1" id="KW-0472">Membrane</keyword>
<keyword evidence="1" id="KW-0812">Transmembrane</keyword>
<organism evidence="3 4">
    <name type="scientific">Metabacillus endolithicus</name>
    <dbReference type="NCBI Taxonomy" id="1535204"/>
    <lineage>
        <taxon>Bacteria</taxon>
        <taxon>Bacillati</taxon>
        <taxon>Bacillota</taxon>
        <taxon>Bacilli</taxon>
        <taxon>Bacillales</taxon>
        <taxon>Bacillaceae</taxon>
        <taxon>Metabacillus</taxon>
    </lineage>
</organism>
<keyword evidence="1" id="KW-1133">Transmembrane helix</keyword>
<evidence type="ECO:0000313" key="4">
    <source>
        <dbReference type="Proteomes" id="UP001597318"/>
    </source>
</evidence>
<comment type="caution">
    <text evidence="3">The sequence shown here is derived from an EMBL/GenBank/DDBJ whole genome shotgun (WGS) entry which is preliminary data.</text>
</comment>
<feature type="transmembrane region" description="Helical" evidence="1">
    <location>
        <begin position="9"/>
        <end position="26"/>
    </location>
</feature>
<evidence type="ECO:0000313" key="3">
    <source>
        <dbReference type="EMBL" id="MFD2215341.1"/>
    </source>
</evidence>
<dbReference type="RefSeq" id="WP_247338952.1">
    <property type="nucleotide sequence ID" value="NZ_CP095550.1"/>
</dbReference>
<proteinExistence type="predicted"/>
<dbReference type="CDD" id="cd15787">
    <property type="entry name" value="YycH_N"/>
    <property type="match status" value="1"/>
</dbReference>
<dbReference type="EMBL" id="JBHUIK010000003">
    <property type="protein sequence ID" value="MFD2215341.1"/>
    <property type="molecule type" value="Genomic_DNA"/>
</dbReference>
<sequence>MNKESIKSATLTVLVIISLFFTWNMWNLQPSYEEFQNNSFFESVPIGPERRTPYQVIRPKQLYIHTPEAHFSTLDDQYLEALWTEMQDWNYSLGNNKNIAQTYTEENFNNWIHSKAEAKIELRFLDGIPLETMKSMFEWDTDTNDSINFDRIYLNVPNEKEAQKVYFVSTENLKIVETSVNLPDANQFVSTIYNKKSEFTSYFAFETDVGNEIMLPENKIELDSYQYLTDEIGDERFKDALFSNPRLVKQDVNFSSNRYTDSKRELNIFPNEHLVRFVNPTLSESSILEEYLLLEQSINYLNDHGGWTDDYLLFNIDKSNQQIRYVMSIGSIPVLTSTEEYFGPTMISQRWGQNEIAIYERPSYQLMTQISSSNPISLISGKEVAEILKADQSIDKSKIENIYIAYELGGSTDQKYVKLTPSWCIEMKDGTLMKLNGNQGRDKGGLE</sequence>
<name>A0ABW5C0F9_9BACI</name>
<dbReference type="Gene3D" id="3.10.450.310">
    <property type="match status" value="1"/>
</dbReference>
<protein>
    <submittedName>
        <fullName evidence="3">YycH family regulatory protein</fullName>
    </submittedName>
</protein>
<keyword evidence="4" id="KW-1185">Reference proteome</keyword>
<dbReference type="Proteomes" id="UP001597318">
    <property type="component" value="Unassembled WGS sequence"/>
</dbReference>
<accession>A0ABW5C0F9</accession>